<reference evidence="1" key="1">
    <citation type="submission" date="2022-05" db="EMBL/GenBank/DDBJ databases">
        <title>The Musa troglodytarum L. genome provides insights into the mechanism of non-climacteric behaviour and enrichment of carotenoids.</title>
        <authorList>
            <person name="Wang J."/>
        </authorList>
    </citation>
    <scope>NUCLEOTIDE SEQUENCE</scope>
    <source>
        <tissue evidence="1">Leaf</tissue>
    </source>
</reference>
<evidence type="ECO:0000313" key="1">
    <source>
        <dbReference type="EMBL" id="URE34385.1"/>
    </source>
</evidence>
<evidence type="ECO:0000313" key="2">
    <source>
        <dbReference type="Proteomes" id="UP001055439"/>
    </source>
</evidence>
<gene>
    <name evidence="1" type="ORF">MUK42_11021</name>
</gene>
<dbReference type="Proteomes" id="UP001055439">
    <property type="component" value="Chromosome 8"/>
</dbReference>
<name>A0A9E7L165_9LILI</name>
<dbReference type="EMBL" id="CP097510">
    <property type="protein sequence ID" value="URE34385.1"/>
    <property type="molecule type" value="Genomic_DNA"/>
</dbReference>
<protein>
    <submittedName>
        <fullName evidence="1">Uncharacterized protein</fullName>
    </submittedName>
</protein>
<organism evidence="1 2">
    <name type="scientific">Musa troglodytarum</name>
    <name type="common">fe'i banana</name>
    <dbReference type="NCBI Taxonomy" id="320322"/>
    <lineage>
        <taxon>Eukaryota</taxon>
        <taxon>Viridiplantae</taxon>
        <taxon>Streptophyta</taxon>
        <taxon>Embryophyta</taxon>
        <taxon>Tracheophyta</taxon>
        <taxon>Spermatophyta</taxon>
        <taxon>Magnoliopsida</taxon>
        <taxon>Liliopsida</taxon>
        <taxon>Zingiberales</taxon>
        <taxon>Musaceae</taxon>
        <taxon>Musa</taxon>
    </lineage>
</organism>
<proteinExistence type="predicted"/>
<accession>A0A9E7L165</accession>
<sequence length="124" mass="14108">MGSVSCDAGLPHLGLQSNVCNSQANRSNEVSKFQSNILDPTKSCLLWDPTWIPWISSEATSPNHRLGPRLHPLGSTSISRVTCLLWDLRIDPHERRTLSLFYHNLSHLRISTRAFAERYERAIR</sequence>
<dbReference type="AlphaFoldDB" id="A0A9E7L165"/>
<keyword evidence="2" id="KW-1185">Reference proteome</keyword>